<keyword evidence="2" id="KW-1185">Reference proteome</keyword>
<sequence length="500" mass="59142">MEMFEKIGLYDFDTLITDILVMNEDQQIEMFYLLCLSNYEELSKFLKETFSNGNKNSFLYKLLKGITFSKYLNHKLLSIDILHILYKNDFKENTFIKNKIKFYINDTNIKVVQKIVEITLEYIAIKEKTENFEEFQNFIFGVVVDLYKSPFESNRIQSIKFLRFLTKNLSKLNYAIDVLIKDESYRVRYNLAKEILFASQLETVKNDGPSKITNIRNQEPSKIINVRNDEQIKECYDPKLILKIINILKTDKIDLVKEMVYDSPSFYKNNSPEEILRVLEIVNNRNGSLKSILIKNIIKHTDLLEYKDNSHFVSKFIDKYIMTSIKTYDFIFEIEGMDILPYINKIYKEFISNTMEYNKMLGLLENIKKYFIRIKENGLYKIIFTNKHALEELIANIIDLLENKVHVIRKVSSELLVYLYNYENCGVNNTINDNCNVFNNIINSDCNVNIKNDSIKCKKSKKCFFNDIFTGNLRNKIISLCNHSKKQIVQDSYEIRNILE</sequence>
<comment type="caution">
    <text evidence="1">The sequence shown here is derived from an EMBL/GenBank/DDBJ whole genome shotgun (WGS) entry which is preliminary data.</text>
</comment>
<organism evidence="1 2">
    <name type="scientific">Ecytonucleospora hepatopenaei</name>
    <dbReference type="NCBI Taxonomy" id="646526"/>
    <lineage>
        <taxon>Eukaryota</taxon>
        <taxon>Fungi</taxon>
        <taxon>Fungi incertae sedis</taxon>
        <taxon>Microsporidia</taxon>
        <taxon>Enterocytozoonidae</taxon>
        <taxon>Ecytonucleospora</taxon>
    </lineage>
</organism>
<dbReference type="AlphaFoldDB" id="A0A1W0E7E0"/>
<dbReference type="VEuPathDB" id="MicrosporidiaDB:EHP00_1710"/>
<proteinExistence type="predicted"/>
<accession>A0A1W0E7E0</accession>
<dbReference type="Proteomes" id="UP000192758">
    <property type="component" value="Unassembled WGS sequence"/>
</dbReference>
<reference evidence="1 2" key="1">
    <citation type="journal article" date="2017" name="Environ. Microbiol.">
        <title>Decay of the glycolytic pathway and adaptation to intranuclear parasitism within Enterocytozoonidae microsporidia.</title>
        <authorList>
            <person name="Wiredu Boakye D."/>
            <person name="Jaroenlak P."/>
            <person name="Prachumwat A."/>
            <person name="Williams T.A."/>
            <person name="Bateman K.S."/>
            <person name="Itsathitphaisarn O."/>
            <person name="Sritunyalucksana K."/>
            <person name="Paszkiewicz K.H."/>
            <person name="Moore K.A."/>
            <person name="Stentiford G.D."/>
            <person name="Williams B.A."/>
        </authorList>
    </citation>
    <scope>NUCLEOTIDE SEQUENCE [LARGE SCALE GENOMIC DNA]</scope>
    <source>
        <strain evidence="1 2">TH1</strain>
    </source>
</reference>
<gene>
    <name evidence="1" type="ORF">EHP00_1710</name>
</gene>
<protein>
    <submittedName>
        <fullName evidence="1">Uncharacterized protein</fullName>
    </submittedName>
</protein>
<name>A0A1W0E7E0_9MICR</name>
<dbReference type="SUPFAM" id="SSF48371">
    <property type="entry name" value="ARM repeat"/>
    <property type="match status" value="1"/>
</dbReference>
<dbReference type="EMBL" id="MNPJ01000013">
    <property type="protein sequence ID" value="OQS55184.1"/>
    <property type="molecule type" value="Genomic_DNA"/>
</dbReference>
<evidence type="ECO:0000313" key="1">
    <source>
        <dbReference type="EMBL" id="OQS55184.1"/>
    </source>
</evidence>
<evidence type="ECO:0000313" key="2">
    <source>
        <dbReference type="Proteomes" id="UP000192758"/>
    </source>
</evidence>
<dbReference type="InterPro" id="IPR016024">
    <property type="entry name" value="ARM-type_fold"/>
</dbReference>